<organism evidence="1 2">
    <name type="scientific">Rhamnusium bicolor</name>
    <dbReference type="NCBI Taxonomy" id="1586634"/>
    <lineage>
        <taxon>Eukaryota</taxon>
        <taxon>Metazoa</taxon>
        <taxon>Ecdysozoa</taxon>
        <taxon>Arthropoda</taxon>
        <taxon>Hexapoda</taxon>
        <taxon>Insecta</taxon>
        <taxon>Pterygota</taxon>
        <taxon>Neoptera</taxon>
        <taxon>Endopterygota</taxon>
        <taxon>Coleoptera</taxon>
        <taxon>Polyphaga</taxon>
        <taxon>Cucujiformia</taxon>
        <taxon>Chrysomeloidea</taxon>
        <taxon>Cerambycidae</taxon>
        <taxon>Lepturinae</taxon>
        <taxon>Rhagiini</taxon>
        <taxon>Rhamnusium</taxon>
    </lineage>
</organism>
<dbReference type="AlphaFoldDB" id="A0AAV8X3L3"/>
<reference evidence="1" key="1">
    <citation type="journal article" date="2023" name="Insect Mol. Biol.">
        <title>Genome sequencing provides insights into the evolution of gene families encoding plant cell wall-degrading enzymes in longhorned beetles.</title>
        <authorList>
            <person name="Shin N.R."/>
            <person name="Okamura Y."/>
            <person name="Kirsch R."/>
            <person name="Pauchet Y."/>
        </authorList>
    </citation>
    <scope>NUCLEOTIDE SEQUENCE</scope>
    <source>
        <strain evidence="1">RBIC_L_NR</strain>
    </source>
</reference>
<comment type="caution">
    <text evidence="1">The sequence shown here is derived from an EMBL/GenBank/DDBJ whole genome shotgun (WGS) entry which is preliminary data.</text>
</comment>
<evidence type="ECO:0000313" key="1">
    <source>
        <dbReference type="EMBL" id="KAJ8933157.1"/>
    </source>
</evidence>
<accession>A0AAV8X3L3</accession>
<proteinExistence type="predicted"/>
<keyword evidence="2" id="KW-1185">Reference proteome</keyword>
<protein>
    <submittedName>
        <fullName evidence="1">Uncharacterized protein</fullName>
    </submittedName>
</protein>
<gene>
    <name evidence="1" type="ORF">NQ314_014184</name>
</gene>
<dbReference type="EMBL" id="JANEYF010003910">
    <property type="protein sequence ID" value="KAJ8933157.1"/>
    <property type="molecule type" value="Genomic_DNA"/>
</dbReference>
<name>A0AAV8X3L3_9CUCU</name>
<evidence type="ECO:0000313" key="2">
    <source>
        <dbReference type="Proteomes" id="UP001162156"/>
    </source>
</evidence>
<sequence length="72" mass="8538">MIDLRYCQRLPVWLQHNLHLSKGQVLDHEVAHHCRRYLDRSANLEEKALLGEYLNLTNGKNHYLIKVMPMSI</sequence>
<dbReference type="Proteomes" id="UP001162156">
    <property type="component" value="Unassembled WGS sequence"/>
</dbReference>